<proteinExistence type="inferred from homology"/>
<comment type="cofactor">
    <cofactor evidence="5">
        <name>Fe(2+)</name>
        <dbReference type="ChEBI" id="CHEBI:29033"/>
    </cofactor>
    <text evidence="5">Binds 1 Fe(2+) ion per subunit.</text>
</comment>
<dbReference type="Pfam" id="PF03055">
    <property type="entry name" value="RPE65"/>
    <property type="match status" value="1"/>
</dbReference>
<comment type="similarity">
    <text evidence="1">Belongs to the carotenoid oxygenase family.</text>
</comment>
<keyword evidence="2 5" id="KW-0479">Metal-binding</keyword>
<keyword evidence="7" id="KW-1185">Reference proteome</keyword>
<evidence type="ECO:0000313" key="6">
    <source>
        <dbReference type="EMBL" id="KAJ7038057.1"/>
    </source>
</evidence>
<accession>A0AAD6T2K5</accession>
<evidence type="ECO:0000256" key="2">
    <source>
        <dbReference type="ARBA" id="ARBA00022723"/>
    </source>
</evidence>
<organism evidence="6 7">
    <name type="scientific">Mycena alexandri</name>
    <dbReference type="NCBI Taxonomy" id="1745969"/>
    <lineage>
        <taxon>Eukaryota</taxon>
        <taxon>Fungi</taxon>
        <taxon>Dikarya</taxon>
        <taxon>Basidiomycota</taxon>
        <taxon>Agaricomycotina</taxon>
        <taxon>Agaricomycetes</taxon>
        <taxon>Agaricomycetidae</taxon>
        <taxon>Agaricales</taxon>
        <taxon>Marasmiineae</taxon>
        <taxon>Mycenaceae</taxon>
        <taxon>Mycena</taxon>
    </lineage>
</organism>
<protein>
    <submittedName>
        <fullName evidence="6">Carotenoid oxygenase</fullName>
    </submittedName>
</protein>
<feature type="binding site" evidence="5">
    <location>
        <position position="316"/>
    </location>
    <ligand>
        <name>Fe cation</name>
        <dbReference type="ChEBI" id="CHEBI:24875"/>
        <note>catalytic</note>
    </ligand>
</feature>
<gene>
    <name evidence="6" type="ORF">C8F04DRAFT_1220644</name>
</gene>
<dbReference type="GO" id="GO:0010436">
    <property type="term" value="F:carotenoid dioxygenase activity"/>
    <property type="evidence" value="ECO:0007669"/>
    <property type="project" value="TreeGrafter"/>
</dbReference>
<dbReference type="PANTHER" id="PTHR10543:SF24">
    <property type="entry name" value="CAROTENOID ISOMEROOXYGENASE"/>
    <property type="match status" value="1"/>
</dbReference>
<evidence type="ECO:0000256" key="5">
    <source>
        <dbReference type="PIRSR" id="PIRSR604294-1"/>
    </source>
</evidence>
<comment type="caution">
    <text evidence="6">The sequence shown here is derived from an EMBL/GenBank/DDBJ whole genome shotgun (WGS) entry which is preliminary data.</text>
</comment>
<keyword evidence="3" id="KW-0560">Oxidoreductase</keyword>
<dbReference type="PANTHER" id="PTHR10543">
    <property type="entry name" value="BETA-CAROTENE DIOXYGENASE"/>
    <property type="match status" value="1"/>
</dbReference>
<feature type="binding site" evidence="5">
    <location>
        <position position="246"/>
    </location>
    <ligand>
        <name>Fe cation</name>
        <dbReference type="ChEBI" id="CHEBI:24875"/>
        <note>catalytic</note>
    </ligand>
</feature>
<evidence type="ECO:0000256" key="4">
    <source>
        <dbReference type="ARBA" id="ARBA00023004"/>
    </source>
</evidence>
<reference evidence="6" key="1">
    <citation type="submission" date="2023-03" db="EMBL/GenBank/DDBJ databases">
        <title>Massive genome expansion in bonnet fungi (Mycena s.s.) driven by repeated elements and novel gene families across ecological guilds.</title>
        <authorList>
            <consortium name="Lawrence Berkeley National Laboratory"/>
            <person name="Harder C.B."/>
            <person name="Miyauchi S."/>
            <person name="Viragh M."/>
            <person name="Kuo A."/>
            <person name="Thoen E."/>
            <person name="Andreopoulos B."/>
            <person name="Lu D."/>
            <person name="Skrede I."/>
            <person name="Drula E."/>
            <person name="Henrissat B."/>
            <person name="Morin E."/>
            <person name="Kohler A."/>
            <person name="Barry K."/>
            <person name="LaButti K."/>
            <person name="Morin E."/>
            <person name="Salamov A."/>
            <person name="Lipzen A."/>
            <person name="Mereny Z."/>
            <person name="Hegedus B."/>
            <person name="Baldrian P."/>
            <person name="Stursova M."/>
            <person name="Weitz H."/>
            <person name="Taylor A."/>
            <person name="Grigoriev I.V."/>
            <person name="Nagy L.G."/>
            <person name="Martin F."/>
            <person name="Kauserud H."/>
        </authorList>
    </citation>
    <scope>NUCLEOTIDE SEQUENCE</scope>
    <source>
        <strain evidence="6">CBHHK200</strain>
    </source>
</reference>
<dbReference type="EMBL" id="JARJCM010000034">
    <property type="protein sequence ID" value="KAJ7038057.1"/>
    <property type="molecule type" value="Genomic_DNA"/>
</dbReference>
<dbReference type="GO" id="GO:0016121">
    <property type="term" value="P:carotene catabolic process"/>
    <property type="evidence" value="ECO:0007669"/>
    <property type="project" value="TreeGrafter"/>
</dbReference>
<name>A0AAD6T2K5_9AGAR</name>
<dbReference type="GO" id="GO:0046872">
    <property type="term" value="F:metal ion binding"/>
    <property type="evidence" value="ECO:0007669"/>
    <property type="project" value="UniProtKB-KW"/>
</dbReference>
<feature type="binding site" evidence="5">
    <location>
        <position position="498"/>
    </location>
    <ligand>
        <name>Fe cation</name>
        <dbReference type="ChEBI" id="CHEBI:24875"/>
        <note>catalytic</note>
    </ligand>
</feature>
<evidence type="ECO:0000256" key="3">
    <source>
        <dbReference type="ARBA" id="ARBA00023002"/>
    </source>
</evidence>
<dbReference type="Proteomes" id="UP001218188">
    <property type="component" value="Unassembled WGS sequence"/>
</dbReference>
<evidence type="ECO:0000313" key="7">
    <source>
        <dbReference type="Proteomes" id="UP001218188"/>
    </source>
</evidence>
<dbReference type="InterPro" id="IPR004294">
    <property type="entry name" value="Carotenoid_Oase"/>
</dbReference>
<evidence type="ECO:0000256" key="1">
    <source>
        <dbReference type="ARBA" id="ARBA00006787"/>
    </source>
</evidence>
<feature type="binding site" evidence="5">
    <location>
        <position position="194"/>
    </location>
    <ligand>
        <name>Fe cation</name>
        <dbReference type="ChEBI" id="CHEBI:24875"/>
        <note>catalytic</note>
    </ligand>
</feature>
<sequence length="504" mass="54945">MTATTHYKDWPNDAGFNTEIEHRDPIALEVTGTIPAYAAGTLLRTGPGSHKLATKDGEFACSHWFDGFAHLYRFELVPTDVGNCKVLYSSRRQVDQLIERVRKTGRLDGITFGQKRDPCDTLFKKIKTKQNAGVSISANVGGFLSAKEGSKANLVTFTDAAVMKTHDPETLAPLGVTDQTTLHPSLTGEISCAHPEFDPETGDVFNYNLKLGSTPVYRVFCTSAATGKTTILAKLSGKDAKAAYLHSFFLTQNFIILCIWPSHFQLGGAGILWRRNILDALAEFDSSAKTKWFVIDRRHSTGIVAMFESSAIFAFHSVNAYETAGKDGAIDIVCDVVQLRNLDILKKFYYDNMVSSAPAADKRGFDLVDGKDGMARYKLSGIPAARNSPARAMRRTGAGLPTINPAYHTKPHRYIYGVGDRRQSSFHDSLVKMDTATQTAETWSAPAQTPGEPIFVADPTKEKEDEGVVLSVVLDGLSGHSYLLGGAEVPVAVGFGFHGTHVKL</sequence>
<dbReference type="AlphaFoldDB" id="A0AAD6T2K5"/>
<keyword evidence="4 5" id="KW-0408">Iron</keyword>